<dbReference type="EMBL" id="FLUQ01000002">
    <property type="protein sequence ID" value="SBW03040.1"/>
    <property type="molecule type" value="Genomic_DNA"/>
</dbReference>
<protein>
    <submittedName>
        <fullName evidence="10">Arabinose 5-phosphate isomerase KdsD</fullName>
        <ecNumber evidence="10">5.3.1.13</ecNumber>
    </submittedName>
</protein>
<feature type="binding site" evidence="5">
    <location>
        <position position="76"/>
    </location>
    <ligand>
        <name>Zn(2+)</name>
        <dbReference type="ChEBI" id="CHEBI:29105"/>
    </ligand>
</feature>
<dbReference type="GO" id="GO:0046872">
    <property type="term" value="F:metal ion binding"/>
    <property type="evidence" value="ECO:0007669"/>
    <property type="project" value="UniProtKB-KW"/>
</dbReference>
<dbReference type="PIRSF" id="PIRSF004692">
    <property type="entry name" value="KdsD_KpsF"/>
    <property type="match status" value="1"/>
</dbReference>
<dbReference type="InterPro" id="IPR046342">
    <property type="entry name" value="CBS_dom_sf"/>
</dbReference>
<dbReference type="PANTHER" id="PTHR42745">
    <property type="match status" value="1"/>
</dbReference>
<evidence type="ECO:0000256" key="3">
    <source>
        <dbReference type="ARBA" id="ARBA00023122"/>
    </source>
</evidence>
<keyword evidence="10" id="KW-0413">Isomerase</keyword>
<dbReference type="PROSITE" id="PS51371">
    <property type="entry name" value="CBS"/>
    <property type="match status" value="2"/>
</dbReference>
<dbReference type="FunFam" id="3.40.50.10490:FF:000011">
    <property type="entry name" value="Arabinose 5-phosphate isomerase"/>
    <property type="match status" value="1"/>
</dbReference>
<evidence type="ECO:0000259" key="8">
    <source>
        <dbReference type="PROSITE" id="PS51371"/>
    </source>
</evidence>
<dbReference type="Pfam" id="PF00571">
    <property type="entry name" value="CBS"/>
    <property type="match status" value="2"/>
</dbReference>
<dbReference type="InterPro" id="IPR046348">
    <property type="entry name" value="SIS_dom_sf"/>
</dbReference>
<keyword evidence="3 7" id="KW-0129">CBS domain</keyword>
<dbReference type="InterPro" id="IPR000644">
    <property type="entry name" value="CBS_dom"/>
</dbReference>
<evidence type="ECO:0000256" key="5">
    <source>
        <dbReference type="PIRSR" id="PIRSR004692-2"/>
    </source>
</evidence>
<dbReference type="PROSITE" id="PS51464">
    <property type="entry name" value="SIS"/>
    <property type="match status" value="1"/>
</dbReference>
<organism evidence="10">
    <name type="scientific">uncultured delta proteobacterium</name>
    <dbReference type="NCBI Taxonomy" id="34034"/>
    <lineage>
        <taxon>Bacteria</taxon>
        <taxon>Deltaproteobacteria</taxon>
        <taxon>environmental samples</taxon>
    </lineage>
</organism>
<dbReference type="CDD" id="cd05014">
    <property type="entry name" value="SIS_Kpsf"/>
    <property type="match status" value="1"/>
</dbReference>
<keyword evidence="5" id="KW-0862">Zinc</keyword>
<dbReference type="InterPro" id="IPR035474">
    <property type="entry name" value="SIS_Kpsf"/>
</dbReference>
<reference evidence="10" key="1">
    <citation type="submission" date="2016-04" db="EMBL/GenBank/DDBJ databases">
        <authorList>
            <person name="Evans L.H."/>
            <person name="Alamgir A."/>
            <person name="Owens N."/>
            <person name="Weber N.D."/>
            <person name="Virtaneva K."/>
            <person name="Barbian K."/>
            <person name="Babar A."/>
            <person name="Rosenke K."/>
        </authorList>
    </citation>
    <scope>NUCLEOTIDE SEQUENCE</scope>
    <source>
        <strain evidence="10">86</strain>
    </source>
</reference>
<feature type="site" description="Catalytically relevant" evidence="6">
    <location>
        <position position="105"/>
    </location>
</feature>
<feature type="domain" description="CBS" evidence="8">
    <location>
        <begin position="204"/>
        <end position="262"/>
    </location>
</feature>
<gene>
    <name evidence="10" type="primary">kdsD</name>
    <name evidence="10" type="ORF">KL86DPRO_20076</name>
</gene>
<dbReference type="EC" id="5.3.1.13" evidence="10"/>
<feature type="domain" description="SIS" evidence="9">
    <location>
        <begin position="35"/>
        <end position="178"/>
    </location>
</feature>
<evidence type="ECO:0000256" key="7">
    <source>
        <dbReference type="PROSITE-ProRule" id="PRU00703"/>
    </source>
</evidence>
<feature type="domain" description="CBS" evidence="8">
    <location>
        <begin position="270"/>
        <end position="326"/>
    </location>
</feature>
<dbReference type="SUPFAM" id="SSF53697">
    <property type="entry name" value="SIS domain"/>
    <property type="match status" value="1"/>
</dbReference>
<dbReference type="GO" id="GO:0097367">
    <property type="term" value="F:carbohydrate derivative binding"/>
    <property type="evidence" value="ECO:0007669"/>
    <property type="project" value="InterPro"/>
</dbReference>
<dbReference type="Pfam" id="PF01380">
    <property type="entry name" value="SIS"/>
    <property type="match status" value="1"/>
</dbReference>
<dbReference type="Gene3D" id="3.10.580.10">
    <property type="entry name" value="CBS-domain"/>
    <property type="match status" value="1"/>
</dbReference>
<comment type="similarity">
    <text evidence="1 4">Belongs to the SIS family. GutQ/KpsF subfamily.</text>
</comment>
<feature type="site" description="Catalytically relevant" evidence="6">
    <location>
        <position position="187"/>
    </location>
</feature>
<dbReference type="InterPro" id="IPR050986">
    <property type="entry name" value="GutQ/KpsF_isomerases"/>
</dbReference>
<dbReference type="SMART" id="SM00116">
    <property type="entry name" value="CBS"/>
    <property type="match status" value="2"/>
</dbReference>
<evidence type="ECO:0000313" key="10">
    <source>
        <dbReference type="EMBL" id="SBW03040.1"/>
    </source>
</evidence>
<keyword evidence="5" id="KW-0479">Metal-binding</keyword>
<dbReference type="PANTHER" id="PTHR42745:SF1">
    <property type="entry name" value="ARABINOSE 5-PHOSPHATE ISOMERASE KDSD"/>
    <property type="match status" value="1"/>
</dbReference>
<dbReference type="AlphaFoldDB" id="A0A212JUC7"/>
<dbReference type="GO" id="GO:0019146">
    <property type="term" value="F:arabinose-5-phosphate isomerase activity"/>
    <property type="evidence" value="ECO:0007669"/>
    <property type="project" value="UniProtKB-EC"/>
</dbReference>
<evidence type="ECO:0000256" key="6">
    <source>
        <dbReference type="PIRSR" id="PIRSR004692-3"/>
    </source>
</evidence>
<sequence>MAANDWTRMAHDVFTVEIEGLEAVRARLGESFARAVDAMASCKGRVVVTGLGKSGLVGRKIAATLSSTGTPSFFLHPVEGAHGDLGAIRDSDVIVAISYSGKTAEVVSLLPALRALGAKIIGMMGDVTSPMAKLSDIVLDIGIPREACPMDLAPTSSTTATLVMGDALAVCLMRAKAFTADDFKRFHPGGSLGQRLRLKISEVMHTQNLPVVLETATLAASLSVQNAGGLGAVLVTDADGKLRGILTDGDIRRHISKKEPDFAAPVASLMTKNPRSGSADNSVAELLNLMEQAAITVLPVTRDDGTLLGVIHLHDLLGKGTVHFTV</sequence>
<dbReference type="InterPro" id="IPR001347">
    <property type="entry name" value="SIS_dom"/>
</dbReference>
<feature type="site" description="Catalytically relevant" evidence="6">
    <location>
        <position position="53"/>
    </location>
</feature>
<evidence type="ECO:0000256" key="1">
    <source>
        <dbReference type="ARBA" id="ARBA00008165"/>
    </source>
</evidence>
<feature type="site" description="Catalytically relevant" evidence="6">
    <location>
        <position position="146"/>
    </location>
</feature>
<accession>A0A212JUC7</accession>
<evidence type="ECO:0000259" key="9">
    <source>
        <dbReference type="PROSITE" id="PS51464"/>
    </source>
</evidence>
<dbReference type="Gene3D" id="3.40.50.10490">
    <property type="entry name" value="Glucose-6-phosphate isomerase like protein, domain 1"/>
    <property type="match status" value="1"/>
</dbReference>
<dbReference type="GO" id="GO:1901135">
    <property type="term" value="P:carbohydrate derivative metabolic process"/>
    <property type="evidence" value="ECO:0007669"/>
    <property type="project" value="InterPro"/>
</dbReference>
<name>A0A212JUC7_9DELT</name>
<keyword evidence="2" id="KW-0677">Repeat</keyword>
<dbReference type="InterPro" id="IPR004800">
    <property type="entry name" value="KdsD/KpsF-type"/>
</dbReference>
<dbReference type="NCBIfam" id="TIGR00393">
    <property type="entry name" value="kpsF"/>
    <property type="match status" value="1"/>
</dbReference>
<dbReference type="GO" id="GO:0005975">
    <property type="term" value="P:carbohydrate metabolic process"/>
    <property type="evidence" value="ECO:0007669"/>
    <property type="project" value="InterPro"/>
</dbReference>
<evidence type="ECO:0000256" key="4">
    <source>
        <dbReference type="PIRNR" id="PIRNR004692"/>
    </source>
</evidence>
<evidence type="ECO:0000256" key="2">
    <source>
        <dbReference type="ARBA" id="ARBA00022737"/>
    </source>
</evidence>
<dbReference type="CDD" id="cd04604">
    <property type="entry name" value="CBS_pair_SIS_assoc"/>
    <property type="match status" value="1"/>
</dbReference>
<proteinExistence type="inferred from homology"/>